<evidence type="ECO:0000313" key="2">
    <source>
        <dbReference type="Proteomes" id="UP000236379"/>
    </source>
</evidence>
<evidence type="ECO:0000313" key="1">
    <source>
        <dbReference type="EMBL" id="PNY79266.1"/>
    </source>
</evidence>
<reference evidence="1 2" key="1">
    <citation type="submission" date="2018-01" db="EMBL/GenBank/DDBJ databases">
        <title>Deinococcus koreensis sp. nov., a radiation-resistant bacterium isolated from river water.</title>
        <authorList>
            <person name="Choi A."/>
        </authorList>
    </citation>
    <scope>NUCLEOTIDE SEQUENCE [LARGE SCALE GENOMIC DNA]</scope>
    <source>
        <strain evidence="1 2">SJW1-2</strain>
    </source>
</reference>
<accession>A0A2K3URU4</accession>
<organism evidence="1 2">
    <name type="scientific">Deinococcus koreensis</name>
    <dbReference type="NCBI Taxonomy" id="2054903"/>
    <lineage>
        <taxon>Bacteria</taxon>
        <taxon>Thermotogati</taxon>
        <taxon>Deinococcota</taxon>
        <taxon>Deinococci</taxon>
        <taxon>Deinococcales</taxon>
        <taxon>Deinococcaceae</taxon>
        <taxon>Deinococcus</taxon>
    </lineage>
</organism>
<gene>
    <name evidence="1" type="ORF">CVO96_20355</name>
</gene>
<dbReference type="RefSeq" id="WP_103314305.1">
    <property type="nucleotide sequence ID" value="NZ_PPPD01000005.1"/>
</dbReference>
<dbReference type="EMBL" id="PPPD01000005">
    <property type="protein sequence ID" value="PNY79266.1"/>
    <property type="molecule type" value="Genomic_DNA"/>
</dbReference>
<proteinExistence type="predicted"/>
<protein>
    <submittedName>
        <fullName evidence="1">Uncharacterized protein</fullName>
    </submittedName>
</protein>
<comment type="caution">
    <text evidence="1">The sequence shown here is derived from an EMBL/GenBank/DDBJ whole genome shotgun (WGS) entry which is preliminary data.</text>
</comment>
<dbReference type="AlphaFoldDB" id="A0A2K3URU4"/>
<keyword evidence="2" id="KW-1185">Reference proteome</keyword>
<dbReference type="OrthoDB" id="72422at2"/>
<sequence>MSLLTLRGRWVGGAHRPGRSFQGVVEEPGSTGLRPGDPVTVRFEAGTDEGPQARAHGRYHLEGMPARTFVLVSFTCQDRDPSDRAVLEDSEQVWGGEVFTRA</sequence>
<dbReference type="Proteomes" id="UP000236379">
    <property type="component" value="Unassembled WGS sequence"/>
</dbReference>
<name>A0A2K3URU4_9DEIO</name>